<name>A0A0U0W409_MYCBE</name>
<feature type="domain" description="PPE family C-terminal" evidence="3">
    <location>
        <begin position="325"/>
        <end position="402"/>
    </location>
</feature>
<evidence type="ECO:0000256" key="1">
    <source>
        <dbReference type="ARBA" id="ARBA00010652"/>
    </source>
</evidence>
<dbReference type="PANTHER" id="PTHR46766">
    <property type="entry name" value="GLUTAMINE-RICH PROTEIN 2"/>
    <property type="match status" value="1"/>
</dbReference>
<dbReference type="GO" id="GO:0052572">
    <property type="term" value="P:response to host immune response"/>
    <property type="evidence" value="ECO:0007669"/>
    <property type="project" value="TreeGrafter"/>
</dbReference>
<evidence type="ECO:0000313" key="4">
    <source>
        <dbReference type="EMBL" id="CPR06521.1"/>
    </source>
</evidence>
<dbReference type="InterPro" id="IPR000030">
    <property type="entry name" value="PPE_dom"/>
</dbReference>
<dbReference type="InterPro" id="IPR038332">
    <property type="entry name" value="PPE_sf"/>
</dbReference>
<dbReference type="PANTHER" id="PTHR46766:SF1">
    <property type="entry name" value="GLUTAMINE-RICH PROTEIN 2"/>
    <property type="match status" value="1"/>
</dbReference>
<evidence type="ECO:0000313" key="5">
    <source>
        <dbReference type="Proteomes" id="UP000198875"/>
    </source>
</evidence>
<evidence type="ECO:0000259" key="3">
    <source>
        <dbReference type="Pfam" id="PF12484"/>
    </source>
</evidence>
<gene>
    <name evidence="4" type="ORF">BN971_00792</name>
</gene>
<reference evidence="4 5" key="1">
    <citation type="submission" date="2015-03" db="EMBL/GenBank/DDBJ databases">
        <authorList>
            <person name="Murphy D."/>
        </authorList>
    </citation>
    <scope>NUCLEOTIDE SEQUENCE [LARGE SCALE GENOMIC DNA]</scope>
    <source>
        <strain evidence="4 5">DSM 44277</strain>
    </source>
</reference>
<dbReference type="InterPro" id="IPR022171">
    <property type="entry name" value="PPE_C"/>
</dbReference>
<dbReference type="EMBL" id="CSTD01000001">
    <property type="protein sequence ID" value="CPR06521.1"/>
    <property type="molecule type" value="Genomic_DNA"/>
</dbReference>
<dbReference type="Pfam" id="PF00823">
    <property type="entry name" value="PPE"/>
    <property type="match status" value="1"/>
</dbReference>
<accession>A0A0U0W409</accession>
<comment type="similarity">
    <text evidence="1">Belongs to the mycobacterial PPE family.</text>
</comment>
<dbReference type="Pfam" id="PF12484">
    <property type="entry name" value="PPE-SVP"/>
    <property type="match status" value="1"/>
</dbReference>
<proteinExistence type="inferred from homology"/>
<protein>
    <submittedName>
        <fullName evidence="4">PPE family protein</fullName>
    </submittedName>
</protein>
<dbReference type="Proteomes" id="UP000198875">
    <property type="component" value="Unassembled WGS sequence"/>
</dbReference>
<feature type="domain" description="PPE" evidence="2">
    <location>
        <begin position="6"/>
        <end position="166"/>
    </location>
</feature>
<dbReference type="SUPFAM" id="SSF140459">
    <property type="entry name" value="PE/PPE dimer-like"/>
    <property type="match status" value="1"/>
</dbReference>
<organism evidence="4 5">
    <name type="scientific">Mycobacterium bohemicum DSM 44277</name>
    <dbReference type="NCBI Taxonomy" id="1236609"/>
    <lineage>
        <taxon>Bacteria</taxon>
        <taxon>Bacillati</taxon>
        <taxon>Actinomycetota</taxon>
        <taxon>Actinomycetes</taxon>
        <taxon>Mycobacteriales</taxon>
        <taxon>Mycobacteriaceae</taxon>
        <taxon>Mycobacterium</taxon>
    </lineage>
</organism>
<dbReference type="AlphaFoldDB" id="A0A0U0W409"/>
<evidence type="ECO:0000259" key="2">
    <source>
        <dbReference type="Pfam" id="PF00823"/>
    </source>
</evidence>
<dbReference type="Gene3D" id="1.20.1260.20">
    <property type="entry name" value="PPE superfamily"/>
    <property type="match status" value="1"/>
</dbReference>
<sequence length="406" mass="40705">MTIDLGALPPEINSASVYAGPGSAPLVAAASAWNTLAAELNSAALGYENVVTQLSSEEWLGTASASMAAAVAPYVEWMTNSAAQAEQTATQARSAAAAYETALASVVPPAAITANRTELAQLLATNVIGQNTGAIAALESQYGEFWAQDAAAMYSYAASSATASHVTPFTAAPQVVNPAAATTQAAATSTTTVGSLQKQLNDLISGFSTQLQNLLSPITGPVESEFAYFESSSGPVPWLWQILFGTTTAPNNLYTLLSDYSPYASFFYYTEGLPNFSIGMANFLTQTAKTLGAIAPAAGAAAAAVPKALPSLGGLLGGGAAHAIGSLGTAGSVGRLSVPPVWTGTLAGAHSTASAIPVSNIREAPDAAAGNLLGGIPLAGAGRGAAGSGPRYGFRPTVMTRPPSAG</sequence>